<reference evidence="6" key="1">
    <citation type="submission" date="2020-01" db="EMBL/GenBank/DDBJ databases">
        <title>Draft genome sequence of the Termite Coptotermes fromosanus.</title>
        <authorList>
            <person name="Itakura S."/>
            <person name="Yosikawa Y."/>
            <person name="Umezawa K."/>
        </authorList>
    </citation>
    <scope>NUCLEOTIDE SEQUENCE [LARGE SCALE GENOMIC DNA]</scope>
</reference>
<dbReference type="Proteomes" id="UP000502823">
    <property type="component" value="Unassembled WGS sequence"/>
</dbReference>
<feature type="compositionally biased region" description="Basic and acidic residues" evidence="4">
    <location>
        <begin position="644"/>
        <end position="655"/>
    </location>
</feature>
<name>A0A6L2PS45_COPFO</name>
<feature type="repeat" description="WD" evidence="3">
    <location>
        <begin position="773"/>
        <end position="806"/>
    </location>
</feature>
<feature type="compositionally biased region" description="Polar residues" evidence="4">
    <location>
        <begin position="1067"/>
        <end position="1083"/>
    </location>
</feature>
<dbReference type="AlphaFoldDB" id="A0A6L2PS45"/>
<evidence type="ECO:0000313" key="6">
    <source>
        <dbReference type="Proteomes" id="UP000502823"/>
    </source>
</evidence>
<feature type="repeat" description="WD" evidence="3">
    <location>
        <begin position="730"/>
        <end position="771"/>
    </location>
</feature>
<accession>A0A6L2PS45</accession>
<evidence type="ECO:0000256" key="3">
    <source>
        <dbReference type="PROSITE-ProRule" id="PRU00221"/>
    </source>
</evidence>
<dbReference type="SUPFAM" id="SSF50978">
    <property type="entry name" value="WD40 repeat-like"/>
    <property type="match status" value="1"/>
</dbReference>
<dbReference type="GO" id="GO:0044458">
    <property type="term" value="P:motile cilium assembly"/>
    <property type="evidence" value="ECO:0007669"/>
    <property type="project" value="TreeGrafter"/>
</dbReference>
<dbReference type="PANTHER" id="PTHR44499">
    <property type="entry name" value="JOUBERIN"/>
    <property type="match status" value="1"/>
</dbReference>
<feature type="region of interest" description="Disordered" evidence="4">
    <location>
        <begin position="640"/>
        <end position="665"/>
    </location>
</feature>
<dbReference type="PROSITE" id="PS50082">
    <property type="entry name" value="WD_REPEATS_2"/>
    <property type="match status" value="3"/>
</dbReference>
<dbReference type="InterPro" id="IPR015943">
    <property type="entry name" value="WD40/YVTN_repeat-like_dom_sf"/>
</dbReference>
<dbReference type="InterPro" id="IPR036322">
    <property type="entry name" value="WD40_repeat_dom_sf"/>
</dbReference>
<feature type="compositionally biased region" description="Polar residues" evidence="4">
    <location>
        <begin position="1109"/>
        <end position="1119"/>
    </location>
</feature>
<keyword evidence="6" id="KW-1185">Reference proteome</keyword>
<comment type="caution">
    <text evidence="5">The sequence shown here is derived from an EMBL/GenBank/DDBJ whole genome shotgun (WGS) entry which is preliminary data.</text>
</comment>
<dbReference type="PROSITE" id="PS00678">
    <property type="entry name" value="WD_REPEATS_1"/>
    <property type="match status" value="1"/>
</dbReference>
<dbReference type="OrthoDB" id="2096344at2759"/>
<dbReference type="EMBL" id="BLKM01008651">
    <property type="protein sequence ID" value="GFG34460.1"/>
    <property type="molecule type" value="Genomic_DNA"/>
</dbReference>
<feature type="compositionally biased region" description="Polar residues" evidence="4">
    <location>
        <begin position="1132"/>
        <end position="1144"/>
    </location>
</feature>
<keyword evidence="2" id="KW-0677">Repeat</keyword>
<evidence type="ECO:0000256" key="2">
    <source>
        <dbReference type="ARBA" id="ARBA00022737"/>
    </source>
</evidence>
<feature type="repeat" description="WD" evidence="3">
    <location>
        <begin position="929"/>
        <end position="958"/>
    </location>
</feature>
<evidence type="ECO:0000256" key="4">
    <source>
        <dbReference type="SAM" id="MobiDB-lite"/>
    </source>
</evidence>
<dbReference type="InParanoid" id="A0A6L2PS45"/>
<dbReference type="SMART" id="SM00320">
    <property type="entry name" value="WD40"/>
    <property type="match status" value="5"/>
</dbReference>
<dbReference type="InterPro" id="IPR001680">
    <property type="entry name" value="WD40_rpt"/>
</dbReference>
<dbReference type="Pfam" id="PF00400">
    <property type="entry name" value="WD40"/>
    <property type="match status" value="3"/>
</dbReference>
<protein>
    <submittedName>
        <fullName evidence="5">Uncharacterized protein</fullName>
    </submittedName>
</protein>
<feature type="compositionally biased region" description="Polar residues" evidence="4">
    <location>
        <begin position="656"/>
        <end position="665"/>
    </location>
</feature>
<evidence type="ECO:0000313" key="5">
    <source>
        <dbReference type="EMBL" id="GFG34460.1"/>
    </source>
</evidence>
<keyword evidence="1 3" id="KW-0853">WD repeat</keyword>
<dbReference type="InterPro" id="IPR052803">
    <property type="entry name" value="Cilium-Associated_Jouberin"/>
</dbReference>
<feature type="region of interest" description="Disordered" evidence="4">
    <location>
        <begin position="1109"/>
        <end position="1159"/>
    </location>
</feature>
<dbReference type="GO" id="GO:0036064">
    <property type="term" value="C:ciliary basal body"/>
    <property type="evidence" value="ECO:0007669"/>
    <property type="project" value="TreeGrafter"/>
</dbReference>
<proteinExistence type="predicted"/>
<dbReference type="Gene3D" id="2.130.10.10">
    <property type="entry name" value="YVTN repeat-like/Quinoprotein amine dehydrogenase"/>
    <property type="match status" value="1"/>
</dbReference>
<feature type="region of interest" description="Disordered" evidence="4">
    <location>
        <begin position="1067"/>
        <end position="1086"/>
    </location>
</feature>
<sequence>MRIKRQLAPTKTNTPLTELPLQISSDLGTTPNHATDTTQTMNIMSWRYILRCLREMLVRLMGSMDDGSHMGKHSVVEDKIPLTHRRSNITYETRARFDSLLQAAVGQEQDNAVDEVGKFPQKHTKQSGACTKGADRDSPGRAFSKSVEGITCKSHNMTIHDLSSGFDLLSSSDDDVVMKQRLNGHLLEHDKVNSELRYDKNRELLIPDKKLKDERNSCQISQQKEAKIYSEKCRGNEADVIKVSNRIKNIQSDSSEEYADFSHKKQVSPSCRNSKCVKKPVPLPRRKTQKEFLEPSETLETEADECHQQFVRLSNSLSTELPVDGVEHTGVVADGDNDCVLPQNVERKERKKKKSIPCSVDESEEIELRNIKTTPDVELDRIEVSPNRKSSFHKSRRKSGAEAVDTVLMMGESQQMELSYDRVLGIIIHRSECLQVDPLIRHPLVKVHLINAATGSYLKKSNVNRPVSFYYENREIDYILPLMTDIFDYKEKRSIVPVWEELLIFNEDFEYVLHGNPPVLILFEVLDIVNFTVASSQYQKLGSEGGWHHIAWAFLKPVGVNGVLNTEKEVRLQLYKPRRMRKLSCNSCDVYEWWSAGVWERYPATLYVTVKGIMPPEHLPPVLRSRSALQGEVSQSSPLLALDQNHREGDARSDQENSSACTSLPTWSRLPSQSCKIPNHRKLALPTAARGCFTVKFSNSGLHLACSMSSEEKYIIIMYSVPDGKELAQLVGHQGLVYDLHWSPKDTLLLSASADCTACLWDTEGQKSRLLQMLPHPSFVYCGQFHPSNGCVLATGCYDHVVRVWNRLHRSSQFELVQELEGHSGFITAMSMSWSGMLYSGDSVGRIIEWTTSKVKSKKQCCKWKLNRNMDIRELRDTVVNRLQVHPGGQRLLVHARDSRLRMLDIATATVIQWFNGALNHRVQTSACLTPCGGLVLAASEDNTVHVWNADTGEQLAIYSGLQFYQGASGVDYHPFEHMVAFASYGSDACIVVCDYDKLSSGKDIGLQMLVPQDATLQATVGDTAESYMKSSTPLPSGISSLKEKKENLSVSDSEMEVFQGSSLLATDTNGSSLSPNTMNAASPVTEYDNKASKARLASIIEKMDHVLSKTQSKSSQEVSEIFSRSLDQKLNDSSPSKTDSLGQSLCRKKKTESVLSAK</sequence>
<feature type="region of interest" description="Disordered" evidence="4">
    <location>
        <begin position="120"/>
        <end position="143"/>
    </location>
</feature>
<dbReference type="PROSITE" id="PS50294">
    <property type="entry name" value="WD_REPEATS_REGION"/>
    <property type="match status" value="1"/>
</dbReference>
<dbReference type="PANTHER" id="PTHR44499:SF1">
    <property type="entry name" value="JOUBERIN"/>
    <property type="match status" value="1"/>
</dbReference>
<evidence type="ECO:0000256" key="1">
    <source>
        <dbReference type="ARBA" id="ARBA00022574"/>
    </source>
</evidence>
<dbReference type="InterPro" id="IPR019775">
    <property type="entry name" value="WD40_repeat_CS"/>
</dbReference>
<organism evidence="5 6">
    <name type="scientific">Coptotermes formosanus</name>
    <name type="common">Formosan subterranean termite</name>
    <dbReference type="NCBI Taxonomy" id="36987"/>
    <lineage>
        <taxon>Eukaryota</taxon>
        <taxon>Metazoa</taxon>
        <taxon>Ecdysozoa</taxon>
        <taxon>Arthropoda</taxon>
        <taxon>Hexapoda</taxon>
        <taxon>Insecta</taxon>
        <taxon>Pterygota</taxon>
        <taxon>Neoptera</taxon>
        <taxon>Polyneoptera</taxon>
        <taxon>Dictyoptera</taxon>
        <taxon>Blattodea</taxon>
        <taxon>Blattoidea</taxon>
        <taxon>Termitoidae</taxon>
        <taxon>Rhinotermitidae</taxon>
        <taxon>Coptotermes</taxon>
    </lineage>
</organism>
<gene>
    <name evidence="5" type="ORF">Cfor_07701</name>
</gene>